<evidence type="ECO:0000313" key="1">
    <source>
        <dbReference type="EMBL" id="QED23093.1"/>
    </source>
</evidence>
<protein>
    <submittedName>
        <fullName evidence="1">Uncharacterized protein</fullName>
    </submittedName>
</protein>
<evidence type="ECO:0000313" key="2">
    <source>
        <dbReference type="Proteomes" id="UP000321934"/>
    </source>
</evidence>
<proteinExistence type="predicted"/>
<keyword evidence="2" id="KW-1185">Reference proteome</keyword>
<dbReference type="AlphaFoldDB" id="A0A5B8XCR5"/>
<sequence length="109" mass="12693">MKDQVSAQDISLISIHKTNDVISQIAELYQSIEDILSEIEKLPPHQKIKQFKNIDSFLYRVDKDLPNILQIYSGHIYKTNERINKAFTDIILLSIFLAFKEVVDKMDII</sequence>
<dbReference type="EMBL" id="CP029077">
    <property type="protein sequence ID" value="QED23093.1"/>
    <property type="molecule type" value="Genomic_DNA"/>
</dbReference>
<name>A0A5B8XCR5_9RICK</name>
<gene>
    <name evidence="1" type="ORF">Deia_00286</name>
</gene>
<accession>A0A5B8XCR5</accession>
<dbReference type="Proteomes" id="UP000321934">
    <property type="component" value="Chromosome"/>
</dbReference>
<reference evidence="1 2" key="1">
    <citation type="journal article" date="2019" name="ISME J.">
        <title>Deianiraea, an extracellular bacterium associated with the ciliate Paramecium, suggests an alternative scenario for the evolution of Rickettsiales.</title>
        <authorList>
            <person name="Castelli M."/>
            <person name="Sabaneyeva E."/>
            <person name="Lanzoni O."/>
            <person name="Lebedeva N."/>
            <person name="Floriano A.M."/>
            <person name="Gaiarsa S."/>
            <person name="Benken K."/>
            <person name="Modeo L."/>
            <person name="Bandi C."/>
            <person name="Potekhin A."/>
            <person name="Sassera D."/>
            <person name="Petroni G."/>
        </authorList>
    </citation>
    <scope>NUCLEOTIDE SEQUENCE [LARGE SCALE GENOMIC DNA]</scope>
    <source>
        <strain evidence="1">CyL4-1</strain>
    </source>
</reference>
<dbReference type="RefSeq" id="WP_146820386.1">
    <property type="nucleotide sequence ID" value="NZ_CP029077.1"/>
</dbReference>
<organism evidence="1 2">
    <name type="scientific">Candidatus Deianiraea vastatrix</name>
    <dbReference type="NCBI Taxonomy" id="2163644"/>
    <lineage>
        <taxon>Bacteria</taxon>
        <taxon>Pseudomonadati</taxon>
        <taxon>Pseudomonadota</taxon>
        <taxon>Alphaproteobacteria</taxon>
        <taxon>Rickettsiales</taxon>
        <taxon>Candidatus Deianiraeaceae</taxon>
        <taxon>Candidatus Deianiraea</taxon>
    </lineage>
</organism>